<keyword evidence="2" id="KW-1185">Reference proteome</keyword>
<evidence type="ECO:0000313" key="1">
    <source>
        <dbReference type="EMBL" id="MFD2695644.1"/>
    </source>
</evidence>
<gene>
    <name evidence="1" type="ORF">ACFSUE_18745</name>
</gene>
<sequence length="65" mass="6856">MLSKRHFACQNAAESLLARAANKPGGTVNEVLSPLHRVIIMAGAGAEGLFILFRCAEKSCLTALS</sequence>
<evidence type="ECO:0000313" key="2">
    <source>
        <dbReference type="Proteomes" id="UP001597399"/>
    </source>
</evidence>
<dbReference type="EMBL" id="JBHUMQ010000050">
    <property type="protein sequence ID" value="MFD2695644.1"/>
    <property type="molecule type" value="Genomic_DNA"/>
</dbReference>
<name>A0ABW5S8K2_9BACL</name>
<accession>A0ABW5S8K2</accession>
<protein>
    <submittedName>
        <fullName evidence="1">Uncharacterized protein</fullName>
    </submittedName>
</protein>
<dbReference type="RefSeq" id="WP_253062973.1">
    <property type="nucleotide sequence ID" value="NZ_JAMXWM010000017.1"/>
</dbReference>
<reference evidence="2" key="1">
    <citation type="journal article" date="2019" name="Int. J. Syst. Evol. Microbiol.">
        <title>The Global Catalogue of Microorganisms (GCM) 10K type strain sequencing project: providing services to taxonomists for standard genome sequencing and annotation.</title>
        <authorList>
            <consortium name="The Broad Institute Genomics Platform"/>
            <consortium name="The Broad Institute Genome Sequencing Center for Infectious Disease"/>
            <person name="Wu L."/>
            <person name="Ma J."/>
        </authorList>
    </citation>
    <scope>NUCLEOTIDE SEQUENCE [LARGE SCALE GENOMIC DNA]</scope>
    <source>
        <strain evidence="2">TISTR 2466</strain>
    </source>
</reference>
<comment type="caution">
    <text evidence="1">The sequence shown here is derived from an EMBL/GenBank/DDBJ whole genome shotgun (WGS) entry which is preliminary data.</text>
</comment>
<organism evidence="1 2">
    <name type="scientific">Sporolactobacillus shoreicorticis</name>
    <dbReference type="NCBI Taxonomy" id="1923877"/>
    <lineage>
        <taxon>Bacteria</taxon>
        <taxon>Bacillati</taxon>
        <taxon>Bacillota</taxon>
        <taxon>Bacilli</taxon>
        <taxon>Bacillales</taxon>
        <taxon>Sporolactobacillaceae</taxon>
        <taxon>Sporolactobacillus</taxon>
    </lineage>
</organism>
<proteinExistence type="predicted"/>
<dbReference type="Proteomes" id="UP001597399">
    <property type="component" value="Unassembled WGS sequence"/>
</dbReference>